<protein>
    <recommendedName>
        <fullName evidence="4">Centromere-binding protein ParB C-terminal domain-containing protein</fullName>
    </recommendedName>
</protein>
<evidence type="ECO:0000313" key="2">
    <source>
        <dbReference type="EMBL" id="MBE1580507.1"/>
    </source>
</evidence>
<dbReference type="Gene3D" id="6.10.180.30">
    <property type="match status" value="1"/>
</dbReference>
<evidence type="ECO:0000313" key="3">
    <source>
        <dbReference type="Proteomes" id="UP000656548"/>
    </source>
</evidence>
<feature type="region of interest" description="Disordered" evidence="1">
    <location>
        <begin position="68"/>
        <end position="93"/>
    </location>
</feature>
<dbReference type="RefSeq" id="WP_192747070.1">
    <property type="nucleotide sequence ID" value="NZ_JADBEJ010000007.1"/>
</dbReference>
<gene>
    <name evidence="2" type="ORF">H4W30_007588</name>
</gene>
<accession>A0ABR9LIW0</accession>
<name>A0ABR9LIW0_9PSEU</name>
<dbReference type="Proteomes" id="UP000656548">
    <property type="component" value="Unassembled WGS sequence"/>
</dbReference>
<comment type="caution">
    <text evidence="2">The sequence shown here is derived from an EMBL/GenBank/DDBJ whole genome shotgun (WGS) entry which is preliminary data.</text>
</comment>
<sequence>MTRMNGTPDGEEKNRRDPTVALDRGLYDRLRAAVLLVRAREQPRYTVTQAAAEAVESLIRRVEIEYNNGQPVQPDPEPLRPGVVSANSARRHP</sequence>
<reference evidence="2 3" key="1">
    <citation type="submission" date="2020-10" db="EMBL/GenBank/DDBJ databases">
        <title>Sequencing the genomes of 1000 actinobacteria strains.</title>
        <authorList>
            <person name="Klenk H.-P."/>
        </authorList>
    </citation>
    <scope>NUCLEOTIDE SEQUENCE [LARGE SCALE GENOMIC DNA]</scope>
    <source>
        <strain evidence="2 3">DSM 46661</strain>
    </source>
</reference>
<dbReference type="EMBL" id="JADBEJ010000007">
    <property type="protein sequence ID" value="MBE1580507.1"/>
    <property type="molecule type" value="Genomic_DNA"/>
</dbReference>
<keyword evidence="3" id="KW-1185">Reference proteome</keyword>
<feature type="region of interest" description="Disordered" evidence="1">
    <location>
        <begin position="1"/>
        <end position="20"/>
    </location>
</feature>
<organism evidence="2 3">
    <name type="scientific">Amycolatopsis roodepoortensis</name>
    <dbReference type="NCBI Taxonomy" id="700274"/>
    <lineage>
        <taxon>Bacteria</taxon>
        <taxon>Bacillati</taxon>
        <taxon>Actinomycetota</taxon>
        <taxon>Actinomycetes</taxon>
        <taxon>Pseudonocardiales</taxon>
        <taxon>Pseudonocardiaceae</taxon>
        <taxon>Amycolatopsis</taxon>
    </lineage>
</organism>
<evidence type="ECO:0000256" key="1">
    <source>
        <dbReference type="SAM" id="MobiDB-lite"/>
    </source>
</evidence>
<proteinExistence type="predicted"/>
<evidence type="ECO:0008006" key="4">
    <source>
        <dbReference type="Google" id="ProtNLM"/>
    </source>
</evidence>